<protein>
    <submittedName>
        <fullName evidence="2">Uncharacterized protein</fullName>
    </submittedName>
</protein>
<dbReference type="OrthoDB" id="1567499at2759"/>
<proteinExistence type="predicted"/>
<dbReference type="Proteomes" id="UP000467841">
    <property type="component" value="Unassembled WGS sequence"/>
</dbReference>
<comment type="caution">
    <text evidence="2">The sequence shown here is derived from an EMBL/GenBank/DDBJ whole genome shotgun (WGS) entry which is preliminary data.</text>
</comment>
<name>A0A6D2K2M8_9BRAS</name>
<evidence type="ECO:0000313" key="2">
    <source>
        <dbReference type="EMBL" id="CAA7048414.1"/>
    </source>
</evidence>
<reference evidence="2" key="1">
    <citation type="submission" date="2020-01" db="EMBL/GenBank/DDBJ databases">
        <authorList>
            <person name="Mishra B."/>
        </authorList>
    </citation>
    <scope>NUCLEOTIDE SEQUENCE [LARGE SCALE GENOMIC DNA]</scope>
</reference>
<dbReference type="EMBL" id="CACVBM020001385">
    <property type="protein sequence ID" value="CAA7048414.1"/>
    <property type="molecule type" value="Genomic_DNA"/>
</dbReference>
<accession>A0A6D2K2M8</accession>
<feature type="region of interest" description="Disordered" evidence="1">
    <location>
        <begin position="1"/>
        <end position="43"/>
    </location>
</feature>
<sequence>MMNSSVVLPTHMDDTKSDETSSSSDSLLPLKKRMRTLDDSSEDDLVAVPTKKVAFPGKAKYKGVVQQQNGHWGAQIYADQRGFGSALSNPMLKPPPLTIAPPSSYEDLTLTRTGTSLCLRTQSTNLTFKNDSRQKLC</sequence>
<evidence type="ECO:0000256" key="1">
    <source>
        <dbReference type="SAM" id="MobiDB-lite"/>
    </source>
</evidence>
<evidence type="ECO:0000313" key="3">
    <source>
        <dbReference type="Proteomes" id="UP000467841"/>
    </source>
</evidence>
<keyword evidence="3" id="KW-1185">Reference proteome</keyword>
<dbReference type="AlphaFoldDB" id="A0A6D2K2M8"/>
<gene>
    <name evidence="2" type="ORF">MERR_LOCUS35649</name>
</gene>
<organism evidence="2 3">
    <name type="scientific">Microthlaspi erraticum</name>
    <dbReference type="NCBI Taxonomy" id="1685480"/>
    <lineage>
        <taxon>Eukaryota</taxon>
        <taxon>Viridiplantae</taxon>
        <taxon>Streptophyta</taxon>
        <taxon>Embryophyta</taxon>
        <taxon>Tracheophyta</taxon>
        <taxon>Spermatophyta</taxon>
        <taxon>Magnoliopsida</taxon>
        <taxon>eudicotyledons</taxon>
        <taxon>Gunneridae</taxon>
        <taxon>Pentapetalae</taxon>
        <taxon>rosids</taxon>
        <taxon>malvids</taxon>
        <taxon>Brassicales</taxon>
        <taxon>Brassicaceae</taxon>
        <taxon>Coluteocarpeae</taxon>
        <taxon>Microthlaspi</taxon>
    </lineage>
</organism>